<sequence length="281" mass="32396">MDSTSGIITSSYAEREMNETSTSRDGNNEPGQIPGPEYHFAVQVFLKLEALSTMKPIQLLEDWSLEFLLETVKYYLNKIGYLSPSSADAKNWRIDLSFGDLSVLNTVNLLTYRGEQQSSLLVKDLFYGGEILDVSLYRFSPSQGNLIEYIWDTNCDAWRTRTVPNEFPFLDTRLAVHQDILYTPFPFTNKSLSMSSIKLSYIRILNERLRIPASETSYISAVVFVDIDELKMAVVKKYAWERRQGVGLIVEMESNVCKVKDVTGEERLLRYRINRMMWVED</sequence>
<feature type="compositionally biased region" description="Polar residues" evidence="1">
    <location>
        <begin position="1"/>
        <end position="12"/>
    </location>
</feature>
<accession>S8A672</accession>
<proteinExistence type="predicted"/>
<evidence type="ECO:0000313" key="3">
    <source>
        <dbReference type="Proteomes" id="UP000015100"/>
    </source>
</evidence>
<dbReference type="Proteomes" id="UP000015100">
    <property type="component" value="Unassembled WGS sequence"/>
</dbReference>
<dbReference type="OrthoDB" id="5415101at2759"/>
<reference evidence="3" key="2">
    <citation type="submission" date="2013-04" db="EMBL/GenBank/DDBJ databases">
        <title>Genomic mechanisms accounting for the adaptation to parasitism in nematode-trapping fungi.</title>
        <authorList>
            <person name="Ahren D.G."/>
        </authorList>
    </citation>
    <scope>NUCLEOTIDE SEQUENCE [LARGE SCALE GENOMIC DNA]</scope>
    <source>
        <strain evidence="3">CBS 200.50</strain>
    </source>
</reference>
<feature type="region of interest" description="Disordered" evidence="1">
    <location>
        <begin position="1"/>
        <end position="33"/>
    </location>
</feature>
<protein>
    <submittedName>
        <fullName evidence="2">Uncharacterized protein</fullName>
    </submittedName>
</protein>
<organism evidence="2 3">
    <name type="scientific">Dactylellina haptotyla (strain CBS 200.50)</name>
    <name type="common">Nematode-trapping fungus</name>
    <name type="synonym">Monacrosporium haptotylum</name>
    <dbReference type="NCBI Taxonomy" id="1284197"/>
    <lineage>
        <taxon>Eukaryota</taxon>
        <taxon>Fungi</taxon>
        <taxon>Dikarya</taxon>
        <taxon>Ascomycota</taxon>
        <taxon>Pezizomycotina</taxon>
        <taxon>Orbiliomycetes</taxon>
        <taxon>Orbiliales</taxon>
        <taxon>Orbiliaceae</taxon>
        <taxon>Dactylellina</taxon>
    </lineage>
</organism>
<gene>
    <name evidence="2" type="ORF">H072_7730</name>
</gene>
<dbReference type="EMBL" id="AQGS01000545">
    <property type="protein sequence ID" value="EPS38515.1"/>
    <property type="molecule type" value="Genomic_DNA"/>
</dbReference>
<evidence type="ECO:0000256" key="1">
    <source>
        <dbReference type="SAM" id="MobiDB-lite"/>
    </source>
</evidence>
<comment type="caution">
    <text evidence="2">The sequence shown here is derived from an EMBL/GenBank/DDBJ whole genome shotgun (WGS) entry which is preliminary data.</text>
</comment>
<dbReference type="HOGENOM" id="CLU_990511_0_0_1"/>
<name>S8A672_DACHA</name>
<dbReference type="OMA" id="PFTHAKG"/>
<evidence type="ECO:0000313" key="2">
    <source>
        <dbReference type="EMBL" id="EPS38515.1"/>
    </source>
</evidence>
<keyword evidence="3" id="KW-1185">Reference proteome</keyword>
<dbReference type="AlphaFoldDB" id="S8A672"/>
<reference evidence="2 3" key="1">
    <citation type="journal article" date="2013" name="PLoS Genet.">
        <title>Genomic mechanisms accounting for the adaptation to parasitism in nematode-trapping fungi.</title>
        <authorList>
            <person name="Meerupati T."/>
            <person name="Andersson K.M."/>
            <person name="Friman E."/>
            <person name="Kumar D."/>
            <person name="Tunlid A."/>
            <person name="Ahren D."/>
        </authorList>
    </citation>
    <scope>NUCLEOTIDE SEQUENCE [LARGE SCALE GENOMIC DNA]</scope>
    <source>
        <strain evidence="2 3">CBS 200.50</strain>
    </source>
</reference>